<dbReference type="Proteomes" id="UP000095038">
    <property type="component" value="Unassembled WGS sequence"/>
</dbReference>
<keyword evidence="11" id="KW-1185">Reference proteome</keyword>
<feature type="repeat" description="TPR" evidence="8">
    <location>
        <begin position="457"/>
        <end position="490"/>
    </location>
</feature>
<keyword evidence="4" id="KW-0963">Cytoplasm</keyword>
<evidence type="ECO:0000313" key="11">
    <source>
        <dbReference type="Proteomes" id="UP000095038"/>
    </source>
</evidence>
<dbReference type="SMART" id="SM00028">
    <property type="entry name" value="TPR"/>
    <property type="match status" value="4"/>
</dbReference>
<dbReference type="GO" id="GO:0005778">
    <property type="term" value="C:peroxisomal membrane"/>
    <property type="evidence" value="ECO:0007669"/>
    <property type="project" value="EnsemblFungi"/>
</dbReference>
<dbReference type="GO" id="GO:0005782">
    <property type="term" value="C:peroxisomal matrix"/>
    <property type="evidence" value="ECO:0007669"/>
    <property type="project" value="EnsemblFungi"/>
</dbReference>
<evidence type="ECO:0000256" key="1">
    <source>
        <dbReference type="ARBA" id="ARBA00004275"/>
    </source>
</evidence>
<feature type="compositionally biased region" description="Polar residues" evidence="9">
    <location>
        <begin position="10"/>
        <end position="33"/>
    </location>
</feature>
<proteinExistence type="inferred from homology"/>
<feature type="repeat" description="TPR" evidence="8">
    <location>
        <begin position="491"/>
        <end position="524"/>
    </location>
</feature>
<evidence type="ECO:0000313" key="10">
    <source>
        <dbReference type="EMBL" id="ODV63076.1"/>
    </source>
</evidence>
<dbReference type="EMBL" id="KV454476">
    <property type="protein sequence ID" value="ODV63076.1"/>
    <property type="molecule type" value="Genomic_DNA"/>
</dbReference>
<feature type="region of interest" description="Disordered" evidence="9">
    <location>
        <begin position="1"/>
        <end position="35"/>
    </location>
</feature>
<dbReference type="RefSeq" id="XP_020049383.1">
    <property type="nucleotide sequence ID" value="XM_020190270.1"/>
</dbReference>
<feature type="compositionally biased region" description="Low complexity" evidence="9">
    <location>
        <begin position="136"/>
        <end position="154"/>
    </location>
</feature>
<evidence type="ECO:0000256" key="4">
    <source>
        <dbReference type="ARBA" id="ARBA00022490"/>
    </source>
</evidence>
<dbReference type="Pfam" id="PF13432">
    <property type="entry name" value="TPR_16"/>
    <property type="match status" value="2"/>
</dbReference>
<feature type="compositionally biased region" description="Basic and acidic residues" evidence="9">
    <location>
        <begin position="216"/>
        <end position="242"/>
    </location>
</feature>
<dbReference type="GO" id="GO:0140597">
    <property type="term" value="F:protein carrier chaperone"/>
    <property type="evidence" value="ECO:0007669"/>
    <property type="project" value="EnsemblFungi"/>
</dbReference>
<sequence length="617" mass="70590">MSFLAGGSECSASRNPISQFSKQAGGDSLNQSFLNNSSINTNLQQQQQQQQQQNQQNLIRNELNLNSNDLNSMNSFFNNNDLNTNADAFNLQPLSNELNLINQREFHTPGVSLNQSQLQPQLQNQDWSQEFNNFAQSKSQPQPQHQHQHQHQSNQFNPQLNQFNSRLNSFAPRFNSFNPQLNSFNQNIPFANQAPLQTSKDQVNWDDQFSMMENEIKLKENKNGSEKEKEKEKEHEKGREIPNQDQEIDTDNEKLKENYPIILEDKFNSNFDEIWNSLDNQNLNDDFRNYALNRSDFGKYQFESDHNNQFSKLLNPYEIGLQLMENGAKLSEAALAFEAAVKQNPDHIDAWLKLGEVQTANEKEIAGLTALEKCLELDPNNLPALLNLSISYINEGYDNAAFSTLEKWILTKYPGLVDFSTNTNGTLDRKSLNKKVTDLFIKEAQLLYNDPSKQMDPDVQLGLGVLFYANEDFDKTIDCFKTALDLKPDDELLWNRLGAALANSSRSEEAIDAYFKALQIKPTFVRARYNLGVSCINIGCYKEAVEHLLGGLALHKVEKVEGIDSDPNDSQFNITKNQSNSLMETLKRAFLSMDRRDLLEKVKPGMDIEQFRNEFSF</sequence>
<evidence type="ECO:0000256" key="2">
    <source>
        <dbReference type="ARBA" id="ARBA00004496"/>
    </source>
</evidence>
<keyword evidence="6 8" id="KW-0802">TPR repeat</keyword>
<evidence type="ECO:0000256" key="5">
    <source>
        <dbReference type="ARBA" id="ARBA00022737"/>
    </source>
</evidence>
<dbReference type="AlphaFoldDB" id="A0A1D2VN98"/>
<dbReference type="GeneID" id="30963906"/>
<dbReference type="GO" id="GO:0016560">
    <property type="term" value="P:protein import into peroxisome matrix, docking"/>
    <property type="evidence" value="ECO:0007669"/>
    <property type="project" value="EnsemblFungi"/>
</dbReference>
<dbReference type="GO" id="GO:0005829">
    <property type="term" value="C:cytosol"/>
    <property type="evidence" value="ECO:0007669"/>
    <property type="project" value="EnsemblFungi"/>
</dbReference>
<feature type="repeat" description="TPR" evidence="8">
    <location>
        <begin position="348"/>
        <end position="381"/>
    </location>
</feature>
<evidence type="ECO:0000256" key="3">
    <source>
        <dbReference type="ARBA" id="ARBA00005348"/>
    </source>
</evidence>
<reference evidence="11" key="1">
    <citation type="submission" date="2016-05" db="EMBL/GenBank/DDBJ databases">
        <title>Comparative genomics of biotechnologically important yeasts.</title>
        <authorList>
            <consortium name="DOE Joint Genome Institute"/>
            <person name="Riley R."/>
            <person name="Haridas S."/>
            <person name="Wolfe K.H."/>
            <person name="Lopes M.R."/>
            <person name="Hittinger C.T."/>
            <person name="Goker M."/>
            <person name="Salamov A."/>
            <person name="Wisecaver J."/>
            <person name="Long T.M."/>
            <person name="Aerts A.L."/>
            <person name="Barry K."/>
            <person name="Choi C."/>
            <person name="Clum A."/>
            <person name="Coughlan A.Y."/>
            <person name="Deshpande S."/>
            <person name="Douglass A.P."/>
            <person name="Hanson S.J."/>
            <person name="Klenk H.-P."/>
            <person name="Labutti K."/>
            <person name="Lapidus A."/>
            <person name="Lindquist E."/>
            <person name="Lipzen A."/>
            <person name="Meier-Kolthoff J.P."/>
            <person name="Ohm R.A."/>
            <person name="Otillar R.P."/>
            <person name="Pangilinan J."/>
            <person name="Peng Y."/>
            <person name="Rokas A."/>
            <person name="Rosa C.A."/>
            <person name="Scheuner C."/>
            <person name="Sibirny A.A."/>
            <person name="Slot J.C."/>
            <person name="Stielow J.B."/>
            <person name="Sun H."/>
            <person name="Kurtzman C.P."/>
            <person name="Blackwell M."/>
            <person name="Grigoriev I.V."/>
            <person name="Jeffries T.W."/>
        </authorList>
    </citation>
    <scope>NUCLEOTIDE SEQUENCE [LARGE SCALE GENOMIC DNA]</scope>
    <source>
        <strain evidence="11">DSM 1968</strain>
    </source>
</reference>
<protein>
    <submittedName>
        <fullName evidence="10">TPR-like protein</fullName>
    </submittedName>
</protein>
<dbReference type="InterPro" id="IPR011990">
    <property type="entry name" value="TPR-like_helical_dom_sf"/>
</dbReference>
<name>A0A1D2VN98_9ASCO</name>
<comment type="subcellular location">
    <subcellularLocation>
        <location evidence="2">Cytoplasm</location>
    </subcellularLocation>
    <subcellularLocation>
        <location evidence="1">Peroxisome</location>
    </subcellularLocation>
</comment>
<feature type="region of interest" description="Disordered" evidence="9">
    <location>
        <begin position="216"/>
        <end position="251"/>
    </location>
</feature>
<comment type="similarity">
    <text evidence="3">Belongs to the peroxisomal targeting signal receptor family.</text>
</comment>
<organism evidence="10 11">
    <name type="scientific">Ascoidea rubescens DSM 1968</name>
    <dbReference type="NCBI Taxonomy" id="1344418"/>
    <lineage>
        <taxon>Eukaryota</taxon>
        <taxon>Fungi</taxon>
        <taxon>Dikarya</taxon>
        <taxon>Ascomycota</taxon>
        <taxon>Saccharomycotina</taxon>
        <taxon>Saccharomycetes</taxon>
        <taxon>Ascoideaceae</taxon>
        <taxon>Ascoidea</taxon>
    </lineage>
</organism>
<accession>A0A1D2VN98</accession>
<feature type="region of interest" description="Disordered" evidence="9">
    <location>
        <begin position="135"/>
        <end position="154"/>
    </location>
</feature>
<dbReference type="GO" id="GO:0030674">
    <property type="term" value="F:protein-macromolecule adaptor activity"/>
    <property type="evidence" value="ECO:0007669"/>
    <property type="project" value="EnsemblFungi"/>
</dbReference>
<dbReference type="InterPro" id="IPR019734">
    <property type="entry name" value="TPR_rpt"/>
</dbReference>
<dbReference type="PANTHER" id="PTHR10130">
    <property type="entry name" value="PEROXISOMAL TARGETING SIGNAL 1 RECEPTOR PEX5"/>
    <property type="match status" value="1"/>
</dbReference>
<dbReference type="STRING" id="1344418.A0A1D2VN98"/>
<evidence type="ECO:0000256" key="6">
    <source>
        <dbReference type="ARBA" id="ARBA00022803"/>
    </source>
</evidence>
<gene>
    <name evidence="10" type="ORF">ASCRUDRAFT_31421</name>
</gene>
<dbReference type="InParanoid" id="A0A1D2VN98"/>
<dbReference type="GO" id="GO:0005052">
    <property type="term" value="F:peroxisome matrix targeting signal-1 binding"/>
    <property type="evidence" value="ECO:0007669"/>
    <property type="project" value="EnsemblFungi"/>
</dbReference>
<dbReference type="SUPFAM" id="SSF48452">
    <property type="entry name" value="TPR-like"/>
    <property type="match status" value="1"/>
</dbReference>
<dbReference type="InterPro" id="IPR024111">
    <property type="entry name" value="PEX5/PEX5L"/>
</dbReference>
<dbReference type="FunCoup" id="A0A1D2VN98">
    <property type="interactions" value="95"/>
</dbReference>
<dbReference type="PANTHER" id="PTHR10130:SF0">
    <property type="entry name" value="GH08708P"/>
    <property type="match status" value="1"/>
</dbReference>
<evidence type="ECO:0000256" key="7">
    <source>
        <dbReference type="ARBA" id="ARBA00023140"/>
    </source>
</evidence>
<dbReference type="GO" id="GO:1990429">
    <property type="term" value="C:peroxisomal importomer complex"/>
    <property type="evidence" value="ECO:0007669"/>
    <property type="project" value="EnsemblFungi"/>
</dbReference>
<dbReference type="OrthoDB" id="10006023at2759"/>
<dbReference type="PROSITE" id="PS50005">
    <property type="entry name" value="TPR"/>
    <property type="match status" value="3"/>
</dbReference>
<evidence type="ECO:0000256" key="8">
    <source>
        <dbReference type="PROSITE-ProRule" id="PRU00339"/>
    </source>
</evidence>
<keyword evidence="7" id="KW-0576">Peroxisome</keyword>
<keyword evidence="5" id="KW-0677">Repeat</keyword>
<dbReference type="Gene3D" id="1.25.40.10">
    <property type="entry name" value="Tetratricopeptide repeat domain"/>
    <property type="match status" value="1"/>
</dbReference>
<evidence type="ECO:0000256" key="9">
    <source>
        <dbReference type="SAM" id="MobiDB-lite"/>
    </source>
</evidence>